<dbReference type="Proteomes" id="UP000008792">
    <property type="component" value="Unassembled WGS sequence"/>
</dbReference>
<protein>
    <submittedName>
        <fullName evidence="1">Uncharacterized protein, isoform D</fullName>
    </submittedName>
</protein>
<dbReference type="KEGG" id="dvi:6633290"/>
<dbReference type="HOGENOM" id="CLU_875140_0_0_1"/>
<organism evidence="1 2">
    <name type="scientific">Drosophila virilis</name>
    <name type="common">Fruit fly</name>
    <dbReference type="NCBI Taxonomy" id="7244"/>
    <lineage>
        <taxon>Eukaryota</taxon>
        <taxon>Metazoa</taxon>
        <taxon>Ecdysozoa</taxon>
        <taxon>Arthropoda</taxon>
        <taxon>Hexapoda</taxon>
        <taxon>Insecta</taxon>
        <taxon>Pterygota</taxon>
        <taxon>Neoptera</taxon>
        <taxon>Endopterygota</taxon>
        <taxon>Diptera</taxon>
        <taxon>Brachycera</taxon>
        <taxon>Muscomorpha</taxon>
        <taxon>Ephydroidea</taxon>
        <taxon>Drosophilidae</taxon>
        <taxon>Drosophila</taxon>
    </lineage>
</organism>
<dbReference type="InParanoid" id="B4M883"/>
<evidence type="ECO:0000313" key="1">
    <source>
        <dbReference type="EMBL" id="EDW62359.2"/>
    </source>
</evidence>
<keyword evidence="2" id="KW-1185">Reference proteome</keyword>
<dbReference type="eggNOG" id="ENOG502TCE7">
    <property type="taxonomic scope" value="Eukaryota"/>
</dbReference>
<reference evidence="1 2" key="1">
    <citation type="journal article" date="2007" name="Nature">
        <title>Evolution of genes and genomes on the Drosophila phylogeny.</title>
        <authorList>
            <consortium name="Drosophila 12 Genomes Consortium"/>
            <person name="Clark A.G."/>
            <person name="Eisen M.B."/>
            <person name="Smith D.R."/>
            <person name="Bergman C.M."/>
            <person name="Oliver B."/>
            <person name="Markow T.A."/>
            <person name="Kaufman T.C."/>
            <person name="Kellis M."/>
            <person name="Gelbart W."/>
            <person name="Iyer V.N."/>
            <person name="Pollard D.A."/>
            <person name="Sackton T.B."/>
            <person name="Larracuente A.M."/>
            <person name="Singh N.D."/>
            <person name="Abad J.P."/>
            <person name="Abt D.N."/>
            <person name="Adryan B."/>
            <person name="Aguade M."/>
            <person name="Akashi H."/>
            <person name="Anderson W.W."/>
            <person name="Aquadro C.F."/>
            <person name="Ardell D.H."/>
            <person name="Arguello R."/>
            <person name="Artieri C.G."/>
            <person name="Barbash D.A."/>
            <person name="Barker D."/>
            <person name="Barsanti P."/>
            <person name="Batterham P."/>
            <person name="Batzoglou S."/>
            <person name="Begun D."/>
            <person name="Bhutkar A."/>
            <person name="Blanco E."/>
            <person name="Bosak S.A."/>
            <person name="Bradley R.K."/>
            <person name="Brand A.D."/>
            <person name="Brent M.R."/>
            <person name="Brooks A.N."/>
            <person name="Brown R.H."/>
            <person name="Butlin R.K."/>
            <person name="Caggese C."/>
            <person name="Calvi B.R."/>
            <person name="Bernardo de Carvalho A."/>
            <person name="Caspi A."/>
            <person name="Castrezana S."/>
            <person name="Celniker S.E."/>
            <person name="Chang J.L."/>
            <person name="Chapple C."/>
            <person name="Chatterji S."/>
            <person name="Chinwalla A."/>
            <person name="Civetta A."/>
            <person name="Clifton S.W."/>
            <person name="Comeron J.M."/>
            <person name="Costello J.C."/>
            <person name="Coyne J.A."/>
            <person name="Daub J."/>
            <person name="David R.G."/>
            <person name="Delcher A.L."/>
            <person name="Delehaunty K."/>
            <person name="Do C.B."/>
            <person name="Ebling H."/>
            <person name="Edwards K."/>
            <person name="Eickbush T."/>
            <person name="Evans J.D."/>
            <person name="Filipski A."/>
            <person name="Findeiss S."/>
            <person name="Freyhult E."/>
            <person name="Fulton L."/>
            <person name="Fulton R."/>
            <person name="Garcia A.C."/>
            <person name="Gardiner A."/>
            <person name="Garfield D.A."/>
            <person name="Garvin B.E."/>
            <person name="Gibson G."/>
            <person name="Gilbert D."/>
            <person name="Gnerre S."/>
            <person name="Godfrey J."/>
            <person name="Good R."/>
            <person name="Gotea V."/>
            <person name="Gravely B."/>
            <person name="Greenberg A.J."/>
            <person name="Griffiths-Jones S."/>
            <person name="Gross S."/>
            <person name="Guigo R."/>
            <person name="Gustafson E.A."/>
            <person name="Haerty W."/>
            <person name="Hahn M.W."/>
            <person name="Halligan D.L."/>
            <person name="Halpern A.L."/>
            <person name="Halter G.M."/>
            <person name="Han M.V."/>
            <person name="Heger A."/>
            <person name="Hillier L."/>
            <person name="Hinrichs A.S."/>
            <person name="Holmes I."/>
            <person name="Hoskins R.A."/>
            <person name="Hubisz M.J."/>
            <person name="Hultmark D."/>
            <person name="Huntley M.A."/>
            <person name="Jaffe D.B."/>
            <person name="Jagadeeshan S."/>
            <person name="Jeck W.R."/>
            <person name="Johnson J."/>
            <person name="Jones C.D."/>
            <person name="Jordan W.C."/>
            <person name="Karpen G.H."/>
            <person name="Kataoka E."/>
            <person name="Keightley P.D."/>
            <person name="Kheradpour P."/>
            <person name="Kirkness E.F."/>
            <person name="Koerich L.B."/>
            <person name="Kristiansen K."/>
            <person name="Kudrna D."/>
            <person name="Kulathinal R.J."/>
            <person name="Kumar S."/>
            <person name="Kwok R."/>
            <person name="Lander E."/>
            <person name="Langley C.H."/>
            <person name="Lapoint R."/>
            <person name="Lazzaro B.P."/>
            <person name="Lee S.J."/>
            <person name="Levesque L."/>
            <person name="Li R."/>
            <person name="Lin C.F."/>
            <person name="Lin M.F."/>
            <person name="Lindblad-Toh K."/>
            <person name="Llopart A."/>
            <person name="Long M."/>
            <person name="Low L."/>
            <person name="Lozovsky E."/>
            <person name="Lu J."/>
            <person name="Luo M."/>
            <person name="Machado C.A."/>
            <person name="Makalowski W."/>
            <person name="Marzo M."/>
            <person name="Matsuda M."/>
            <person name="Matzkin L."/>
            <person name="McAllister B."/>
            <person name="McBride C.S."/>
            <person name="McKernan B."/>
            <person name="McKernan K."/>
            <person name="Mendez-Lago M."/>
            <person name="Minx P."/>
            <person name="Mollenhauer M.U."/>
            <person name="Montooth K."/>
            <person name="Mount S.M."/>
            <person name="Mu X."/>
            <person name="Myers E."/>
            <person name="Negre B."/>
            <person name="Newfeld S."/>
            <person name="Nielsen R."/>
            <person name="Noor M.A."/>
            <person name="O'Grady P."/>
            <person name="Pachter L."/>
            <person name="Papaceit M."/>
            <person name="Parisi M.J."/>
            <person name="Parisi M."/>
            <person name="Parts L."/>
            <person name="Pedersen J.S."/>
            <person name="Pesole G."/>
            <person name="Phillippy A.M."/>
            <person name="Ponting C.P."/>
            <person name="Pop M."/>
            <person name="Porcelli D."/>
            <person name="Powell J.R."/>
            <person name="Prohaska S."/>
            <person name="Pruitt K."/>
            <person name="Puig M."/>
            <person name="Quesneville H."/>
            <person name="Ram K.R."/>
            <person name="Rand D."/>
            <person name="Rasmussen M.D."/>
            <person name="Reed L.K."/>
            <person name="Reenan R."/>
            <person name="Reily A."/>
            <person name="Remington K.A."/>
            <person name="Rieger T.T."/>
            <person name="Ritchie M.G."/>
            <person name="Robin C."/>
            <person name="Rogers Y.H."/>
            <person name="Rohde C."/>
            <person name="Rozas J."/>
            <person name="Rubenfield M.J."/>
            <person name="Ruiz A."/>
            <person name="Russo S."/>
            <person name="Salzberg S.L."/>
            <person name="Sanchez-Gracia A."/>
            <person name="Saranga D.J."/>
            <person name="Sato H."/>
            <person name="Schaeffer S.W."/>
            <person name="Schatz M.C."/>
            <person name="Schlenke T."/>
            <person name="Schwartz R."/>
            <person name="Segarra C."/>
            <person name="Singh R.S."/>
            <person name="Sirot L."/>
            <person name="Sirota M."/>
            <person name="Sisneros N.B."/>
            <person name="Smith C.D."/>
            <person name="Smith T.F."/>
            <person name="Spieth J."/>
            <person name="Stage D.E."/>
            <person name="Stark A."/>
            <person name="Stephan W."/>
            <person name="Strausberg R.L."/>
            <person name="Strempel S."/>
            <person name="Sturgill D."/>
            <person name="Sutton G."/>
            <person name="Sutton G.G."/>
            <person name="Tao W."/>
            <person name="Teichmann S."/>
            <person name="Tobari Y.N."/>
            <person name="Tomimura Y."/>
            <person name="Tsolas J.M."/>
            <person name="Valente V.L."/>
            <person name="Venter E."/>
            <person name="Venter J.C."/>
            <person name="Vicario S."/>
            <person name="Vieira F.G."/>
            <person name="Vilella A.J."/>
            <person name="Villasante A."/>
            <person name="Walenz B."/>
            <person name="Wang J."/>
            <person name="Wasserman M."/>
            <person name="Watts T."/>
            <person name="Wilson D."/>
            <person name="Wilson R.K."/>
            <person name="Wing R.A."/>
            <person name="Wolfner M.F."/>
            <person name="Wong A."/>
            <person name="Wong G.K."/>
            <person name="Wu C.I."/>
            <person name="Wu G."/>
            <person name="Yamamoto D."/>
            <person name="Yang H.P."/>
            <person name="Yang S.P."/>
            <person name="Yorke J.A."/>
            <person name="Yoshida K."/>
            <person name="Zdobnov E."/>
            <person name="Zhang P."/>
            <person name="Zhang Y."/>
            <person name="Zimin A.V."/>
            <person name="Baldwin J."/>
            <person name="Abdouelleil A."/>
            <person name="Abdulkadir J."/>
            <person name="Abebe A."/>
            <person name="Abera B."/>
            <person name="Abreu J."/>
            <person name="Acer S.C."/>
            <person name="Aftuck L."/>
            <person name="Alexander A."/>
            <person name="An P."/>
            <person name="Anderson E."/>
            <person name="Anderson S."/>
            <person name="Arachi H."/>
            <person name="Azer M."/>
            <person name="Bachantsang P."/>
            <person name="Barry A."/>
            <person name="Bayul T."/>
            <person name="Berlin A."/>
            <person name="Bessette D."/>
            <person name="Bloom T."/>
            <person name="Blye J."/>
            <person name="Boguslavskiy L."/>
            <person name="Bonnet C."/>
            <person name="Boukhgalter B."/>
            <person name="Bourzgui I."/>
            <person name="Brown A."/>
            <person name="Cahill P."/>
            <person name="Channer S."/>
            <person name="Cheshatsang Y."/>
            <person name="Chuda L."/>
            <person name="Citroen M."/>
            <person name="Collymore A."/>
            <person name="Cooke P."/>
            <person name="Costello M."/>
            <person name="D'Aco K."/>
            <person name="Daza R."/>
            <person name="De Haan G."/>
            <person name="DeGray S."/>
            <person name="DeMaso C."/>
            <person name="Dhargay N."/>
            <person name="Dooley K."/>
            <person name="Dooley E."/>
            <person name="Doricent M."/>
            <person name="Dorje P."/>
            <person name="Dorjee K."/>
            <person name="Dupes A."/>
            <person name="Elong R."/>
            <person name="Falk J."/>
            <person name="Farina A."/>
            <person name="Faro S."/>
            <person name="Ferguson D."/>
            <person name="Fisher S."/>
            <person name="Foley C.D."/>
            <person name="Franke A."/>
            <person name="Friedrich D."/>
            <person name="Gadbois L."/>
            <person name="Gearin G."/>
            <person name="Gearin C.R."/>
            <person name="Giannoukos G."/>
            <person name="Goode T."/>
            <person name="Graham J."/>
            <person name="Grandbois E."/>
            <person name="Grewal S."/>
            <person name="Gyaltsen K."/>
            <person name="Hafez N."/>
            <person name="Hagos B."/>
            <person name="Hall J."/>
            <person name="Henson C."/>
            <person name="Hollinger A."/>
            <person name="Honan T."/>
            <person name="Huard M.D."/>
            <person name="Hughes L."/>
            <person name="Hurhula B."/>
            <person name="Husby M.E."/>
            <person name="Kamat A."/>
            <person name="Kanga B."/>
            <person name="Kashin S."/>
            <person name="Khazanovich D."/>
            <person name="Kisner P."/>
            <person name="Lance K."/>
            <person name="Lara M."/>
            <person name="Lee W."/>
            <person name="Lennon N."/>
            <person name="Letendre F."/>
            <person name="LeVine R."/>
            <person name="Lipovsky A."/>
            <person name="Liu X."/>
            <person name="Liu J."/>
            <person name="Liu S."/>
            <person name="Lokyitsang T."/>
            <person name="Lokyitsang Y."/>
            <person name="Lubonja R."/>
            <person name="Lui A."/>
            <person name="MacDonald P."/>
            <person name="Magnisalis V."/>
            <person name="Maru K."/>
            <person name="Matthews C."/>
            <person name="McCusker W."/>
            <person name="McDonough S."/>
            <person name="Mehta T."/>
            <person name="Meldrim J."/>
            <person name="Meneus L."/>
            <person name="Mihai O."/>
            <person name="Mihalev A."/>
            <person name="Mihova T."/>
            <person name="Mittelman R."/>
            <person name="Mlenga V."/>
            <person name="Montmayeur A."/>
            <person name="Mulrain L."/>
            <person name="Navidi A."/>
            <person name="Naylor J."/>
            <person name="Negash T."/>
            <person name="Nguyen T."/>
            <person name="Nguyen N."/>
            <person name="Nicol R."/>
            <person name="Norbu C."/>
            <person name="Norbu N."/>
            <person name="Novod N."/>
            <person name="O'Neill B."/>
            <person name="Osman S."/>
            <person name="Markiewicz E."/>
            <person name="Oyono O.L."/>
            <person name="Patti C."/>
            <person name="Phunkhang P."/>
            <person name="Pierre F."/>
            <person name="Priest M."/>
            <person name="Raghuraman S."/>
            <person name="Rege F."/>
            <person name="Reyes R."/>
            <person name="Rise C."/>
            <person name="Rogov P."/>
            <person name="Ross K."/>
            <person name="Ryan E."/>
            <person name="Settipalli S."/>
            <person name="Shea T."/>
            <person name="Sherpa N."/>
            <person name="Shi L."/>
            <person name="Shih D."/>
            <person name="Sparrow T."/>
            <person name="Spaulding J."/>
            <person name="Stalker J."/>
            <person name="Stange-Thomann N."/>
            <person name="Stavropoulos S."/>
            <person name="Stone C."/>
            <person name="Strader C."/>
            <person name="Tesfaye S."/>
            <person name="Thomson T."/>
            <person name="Thoulutsang Y."/>
            <person name="Thoulutsang D."/>
            <person name="Topham K."/>
            <person name="Topping I."/>
            <person name="Tsamla T."/>
            <person name="Vassiliev H."/>
            <person name="Vo A."/>
            <person name="Wangchuk T."/>
            <person name="Wangdi T."/>
            <person name="Weiand M."/>
            <person name="Wilkinson J."/>
            <person name="Wilson A."/>
            <person name="Yadav S."/>
            <person name="Young G."/>
            <person name="Yu Q."/>
            <person name="Zembek L."/>
            <person name="Zhong D."/>
            <person name="Zimmer A."/>
            <person name="Zwirko Z."/>
            <person name="Jaffe D.B."/>
            <person name="Alvarez P."/>
            <person name="Brockman W."/>
            <person name="Butler J."/>
            <person name="Chin C."/>
            <person name="Gnerre S."/>
            <person name="Grabherr M."/>
            <person name="Kleber M."/>
            <person name="Mauceli E."/>
            <person name="MacCallum I."/>
        </authorList>
    </citation>
    <scope>NUCLEOTIDE SEQUENCE [LARGE SCALE GENOMIC DNA]</scope>
    <source>
        <strain evidence="2">Tucson 15010-1051.87</strain>
    </source>
</reference>
<dbReference type="EMBL" id="CH940653">
    <property type="protein sequence ID" value="EDW62359.2"/>
    <property type="molecule type" value="Genomic_DNA"/>
</dbReference>
<evidence type="ECO:0000313" key="2">
    <source>
        <dbReference type="Proteomes" id="UP000008792"/>
    </source>
</evidence>
<sequence>MMEPHLAIRPQGFDIEQLRQIVGQSCLKDKTQFIHTSDNVLELIEAFGQLMSREEIEFGAEPLATLHVAGMMLYMLHHNDLSSTQVQRTLFLQRCFDYMACTEETHVHELCTQILSLLDINDSDIMLNMITCCRNASPLGTMAQIVSTCLLWAMLDKLTDLGFDTYRLRAYPELMMAIAMVNPLVYLQNYLHSLNLIVRVIAALLVAGPYGSTEKLRNEVGVPQDMLEFPNADAAVLFRWLNTIVEELRDELQLRDGHVQERMIVLETSCELMKLVHVHLAEFYQRLYSIADFEDDGFVSDHQCDNDEDFEWLL</sequence>
<name>B4M883_DROVI</name>
<proteinExistence type="predicted"/>
<dbReference type="STRING" id="7244.B4M883"/>
<dbReference type="OrthoDB" id="7846417at2759"/>
<dbReference type="AlphaFoldDB" id="B4M883"/>
<accession>B4M883</accession>
<gene>
    <name evidence="1" type="primary">Dvir\GJ16762</name>
    <name evidence="1" type="ORF">Dvir_GJ16762</name>
</gene>